<dbReference type="InterPro" id="IPR004839">
    <property type="entry name" value="Aminotransferase_I/II_large"/>
</dbReference>
<dbReference type="Pfam" id="PF00155">
    <property type="entry name" value="Aminotran_1_2"/>
    <property type="match status" value="1"/>
</dbReference>
<dbReference type="HAMAP" id="MF_01023">
    <property type="entry name" value="HisC_aminotrans_2"/>
    <property type="match status" value="1"/>
</dbReference>
<reference evidence="6" key="1">
    <citation type="submission" date="2018-06" db="EMBL/GenBank/DDBJ databases">
        <authorList>
            <person name="Zhirakovskaya E."/>
        </authorList>
    </citation>
    <scope>NUCLEOTIDE SEQUENCE</scope>
</reference>
<keyword evidence="3 6" id="KW-0808">Transferase</keyword>
<dbReference type="PANTHER" id="PTHR43643:SF3">
    <property type="entry name" value="HISTIDINOL-PHOSPHATE AMINOTRANSFERASE"/>
    <property type="match status" value="1"/>
</dbReference>
<evidence type="ECO:0000256" key="4">
    <source>
        <dbReference type="ARBA" id="ARBA00022898"/>
    </source>
</evidence>
<evidence type="ECO:0000259" key="5">
    <source>
        <dbReference type="Pfam" id="PF00155"/>
    </source>
</evidence>
<dbReference type="EC" id="2.6.1.57" evidence="6"/>
<dbReference type="Gene3D" id="3.90.1150.10">
    <property type="entry name" value="Aspartate Aminotransferase, domain 1"/>
    <property type="match status" value="1"/>
</dbReference>
<dbReference type="AlphaFoldDB" id="A0A3B0TE79"/>
<dbReference type="EMBL" id="UOEQ01000120">
    <property type="protein sequence ID" value="VAW16931.1"/>
    <property type="molecule type" value="Genomic_DNA"/>
</dbReference>
<sequence length="344" mass="36886">MAAPGKTAIKLSSNESPLGASPKAIEALGGLAKKLAAYPDPGSNALRTALGDIYGLDADKIVVGAGSDEILHLLAQAFLGEGDEAVISEFGFLMYPIVTLGAGAKPLYAKDKDYRVDVDAMLAAVSEKTKIVFLANPNNPTGTYLEKSELLRLHKGLRADILLVIDSAYGEYVTASDYGVGDDLVREWQNVVMVRTFSKIGLASLRIGWMLGPEKIIDAINRIRGPFNVNFAAQIAGEAAVRDVEFTEELKAHNAKWRDWLSVELNGNSIRVIPSQGNFILTLFANDAHAKKANEALLENGLVVREMGAYGLSNALRISIGEESAMKAVAKVLKNMDLAGLDLT</sequence>
<dbReference type="GO" id="GO:0004400">
    <property type="term" value="F:histidinol-phosphate transaminase activity"/>
    <property type="evidence" value="ECO:0007669"/>
    <property type="project" value="InterPro"/>
</dbReference>
<name>A0A3B0TE79_9ZZZZ</name>
<dbReference type="InterPro" id="IPR050106">
    <property type="entry name" value="HistidinolP_aminotransfase"/>
</dbReference>
<evidence type="ECO:0000256" key="2">
    <source>
        <dbReference type="ARBA" id="ARBA00022576"/>
    </source>
</evidence>
<dbReference type="InterPro" id="IPR015422">
    <property type="entry name" value="PyrdxlP-dep_Trfase_small"/>
</dbReference>
<evidence type="ECO:0000256" key="1">
    <source>
        <dbReference type="ARBA" id="ARBA00001933"/>
    </source>
</evidence>
<protein>
    <submittedName>
        <fullName evidence="6">Biosynthetic Aromatic amino acid aminotransferase beta</fullName>
        <ecNumber evidence="6">2.6.1.57</ecNumber>
    </submittedName>
</protein>
<dbReference type="GO" id="GO:0030170">
    <property type="term" value="F:pyridoxal phosphate binding"/>
    <property type="evidence" value="ECO:0007669"/>
    <property type="project" value="InterPro"/>
</dbReference>
<dbReference type="SUPFAM" id="SSF53383">
    <property type="entry name" value="PLP-dependent transferases"/>
    <property type="match status" value="1"/>
</dbReference>
<evidence type="ECO:0000256" key="3">
    <source>
        <dbReference type="ARBA" id="ARBA00022679"/>
    </source>
</evidence>
<dbReference type="GO" id="GO:0000105">
    <property type="term" value="P:L-histidine biosynthetic process"/>
    <property type="evidence" value="ECO:0007669"/>
    <property type="project" value="InterPro"/>
</dbReference>
<dbReference type="CDD" id="cd00609">
    <property type="entry name" value="AAT_like"/>
    <property type="match status" value="1"/>
</dbReference>
<feature type="domain" description="Aminotransferase class I/classII large" evidence="5">
    <location>
        <begin position="8"/>
        <end position="332"/>
    </location>
</feature>
<proteinExistence type="inferred from homology"/>
<keyword evidence="2 6" id="KW-0032">Aminotransferase</keyword>
<dbReference type="PANTHER" id="PTHR43643">
    <property type="entry name" value="HISTIDINOL-PHOSPHATE AMINOTRANSFERASE 2"/>
    <property type="match status" value="1"/>
</dbReference>
<dbReference type="InterPro" id="IPR005861">
    <property type="entry name" value="HisP_aminotrans"/>
</dbReference>
<comment type="cofactor">
    <cofactor evidence="1">
        <name>pyridoxal 5'-phosphate</name>
        <dbReference type="ChEBI" id="CHEBI:597326"/>
    </cofactor>
</comment>
<evidence type="ECO:0000313" key="6">
    <source>
        <dbReference type="EMBL" id="VAW16931.1"/>
    </source>
</evidence>
<dbReference type="InterPro" id="IPR015424">
    <property type="entry name" value="PyrdxlP-dep_Trfase"/>
</dbReference>
<dbReference type="InterPro" id="IPR015421">
    <property type="entry name" value="PyrdxlP-dep_Trfase_major"/>
</dbReference>
<organism evidence="6">
    <name type="scientific">hydrothermal vent metagenome</name>
    <dbReference type="NCBI Taxonomy" id="652676"/>
    <lineage>
        <taxon>unclassified sequences</taxon>
        <taxon>metagenomes</taxon>
        <taxon>ecological metagenomes</taxon>
    </lineage>
</organism>
<dbReference type="NCBIfam" id="TIGR01141">
    <property type="entry name" value="hisC"/>
    <property type="match status" value="1"/>
</dbReference>
<gene>
    <name evidence="6" type="ORF">MNBD_ALPHA11-2340</name>
</gene>
<keyword evidence="4" id="KW-0663">Pyridoxal phosphate</keyword>
<dbReference type="Gene3D" id="3.40.640.10">
    <property type="entry name" value="Type I PLP-dependent aspartate aminotransferase-like (Major domain)"/>
    <property type="match status" value="1"/>
</dbReference>
<accession>A0A3B0TE79</accession>